<dbReference type="VEuPathDB" id="GiardiaDB:GMRT_10945"/>
<dbReference type="PANTHER" id="PTHR12029">
    <property type="entry name" value="RNA METHYLTRANSFERASE"/>
    <property type="match status" value="1"/>
</dbReference>
<dbReference type="EMBL" id="VDLU01000001">
    <property type="protein sequence ID" value="TNJ30434.1"/>
    <property type="molecule type" value="Genomic_DNA"/>
</dbReference>
<evidence type="ECO:0000259" key="3">
    <source>
        <dbReference type="Pfam" id="PF00588"/>
    </source>
</evidence>
<dbReference type="SUPFAM" id="SSF75217">
    <property type="entry name" value="alpha/beta knot"/>
    <property type="match status" value="1"/>
</dbReference>
<evidence type="ECO:0000256" key="1">
    <source>
        <dbReference type="ARBA" id="ARBA00022603"/>
    </source>
</evidence>
<keyword evidence="5" id="KW-1185">Reference proteome</keyword>
<comment type="caution">
    <text evidence="4">The sequence shown here is derived from an EMBL/GenBank/DDBJ whole genome shotgun (WGS) entry which is preliminary data.</text>
</comment>
<dbReference type="InterPro" id="IPR044748">
    <property type="entry name" value="Trm3/TARBP1_C"/>
</dbReference>
<sequence>MSAPPILVRYLDTLGDSRLTDSQLSFVESLLDSMSPSEIVTVYDSLSLQRIVLIFPLLRERVTITPSVFGSRLQQALLDGEISADLADSFLDMAQVGLLAYRRISYSLYRDPVVKRFFEGAFESTESYDPLDLNSNVLDLLDLTQDKVVEVATTNDVLLFIVAWYGTTSLCAVETPGLGPRLERLLRSCAHQLTTPEEASQILRLTSFILRKALPPRTDNTFYPYLQVSSDGECITALHGFVPATQDPLCSEALEDVALHLDHLTTIIALGSVSALKTAVYALQTIFSVVLELGTAFIGPYLLLLDSIETTSLHLAIPAFQRFYRDLCSCFDADIGTAVPDFSSVIYRKQRLTCALLHRALHRAVYPIRRFYVHILPLLSESLAEDAEPLCYPAAFLAYTYLPATMNAGMYTFHRCATAREKIIQERRRVGPFSHPEPMKVPTDLFAHATIRLPEMNYEAKSFLDRDIESVFPPLTDKTFTQLVADTDVICEDICIAYYAHARQYNKLCFGSPLVTDATVFQAGLMRFVIFVLKQHEDPHDVIKAIATILSNAKSYTMLGPLYAIMAGLQAALADISVSEDIAIGSGGGSFLGESRTLMQDDIASGMVNLYASISQVSQYFRPLLLGPYVNLSIMLSAICSVQLCQLLEAVYTSSVDFQLSLTTEVRYLMERHIEAIFEDQSDPSSDQQFVHKTFLIICLANHSAVDVPDSVYFRLSSALVRHIAATLDAPDAPILSLLASTHLKAVYDSVSNCPMLAESLVGIVRVALATPLTPIRASRLTALITILYQLDANEELNTLYHELRAKVQGDDVGPFVLSSKLFTPLRAVRWKPDDWGLTISTNMLTLTALDANLQTNIQAFDADAIQALAEAWSSSPSCYLQALFICFGRLLGECRFQICERCDILGPYLDAFRALFRVVYDLAIDPDPRQCGHLLHLAAEFIYSADVLEVMYGLHLIQNSAIFDEVYTLFKRFCVRVYTFIYTTSTYAHVLGAPLMRAIQAFFSKATAIKLRSTFICEYVLDVVLIFALFVPNDHDTTHSGDIRTIATIGYSVDSSVAIGEVEVPGDVHFADYRLRISALTKIQYLASIMGPLLVLIRLLKWAGAGRSPECLAQGNDQSFRVDPRTVSQDALANLFTTLLVPLLEYKPRLFAPHSIAQRQQDHFVKLIRMLASMIYHSEREEKNLDESQQKTILNLVNIIDLRLMNAGWGRTMREVLEQACALLLLATHNPVTSAFKTLGNISADDLFGLKPSFIQSRVIVASLVIKCTLDGSLDIIVAEPDSQLHLRSLLRIILPCAICPVHSIRSTAQSLFCALDEIAIALDKSRQSSIVRSILTTIGVSPSLLFIFKSSLTQNEVQQKYGSILDALDPRSTALKMVLYASHYDTAFPLAEISAVDGNVLQSIEEAYAYVTSYAKIYDMGEGGGTCLRDITYSEVEPTCDYIYQQKILQVTAQSISDAGKKSPTLTGSLIINASLLSKTTNLGGLARTAEVFQLEALVLSDLSCTQDKMFRTMSATADRWLHTEAVPPLQLIEWMRIKRAEGYTLVGLEQSNRSVLLEKARLPERAVLILGNENKGCPDEVLQECDQTIEIPQFGQVRSLNVHVSCAIFVWEWVKQHRLGSQQ</sequence>
<proteinExistence type="predicted"/>
<organism evidence="4 5">
    <name type="scientific">Giardia muris</name>
    <dbReference type="NCBI Taxonomy" id="5742"/>
    <lineage>
        <taxon>Eukaryota</taxon>
        <taxon>Metamonada</taxon>
        <taxon>Diplomonadida</taxon>
        <taxon>Hexamitidae</taxon>
        <taxon>Giardiinae</taxon>
        <taxon>Giardia</taxon>
    </lineage>
</organism>
<keyword evidence="2 4" id="KW-0808">Transferase</keyword>
<name>A0A4Z1SXI4_GIAMU</name>
<reference evidence="4 5" key="1">
    <citation type="submission" date="2019-05" db="EMBL/GenBank/DDBJ databases">
        <title>The compact genome of Giardia muris reveals important steps in the evolution of intestinal protozoan parasites.</title>
        <authorList>
            <person name="Xu F."/>
            <person name="Jimenez-Gonzalez A."/>
            <person name="Einarsson E."/>
            <person name="Astvaldsson A."/>
            <person name="Peirasmaki D."/>
            <person name="Eckmann L."/>
            <person name="Andersson J.O."/>
            <person name="Svard S.G."/>
            <person name="Jerlstrom-Hultqvist J."/>
        </authorList>
    </citation>
    <scope>NUCLEOTIDE SEQUENCE [LARGE SCALE GENOMIC DNA]</scope>
    <source>
        <strain evidence="4 5">Roberts-Thomson</strain>
    </source>
</reference>
<dbReference type="InterPro" id="IPR001537">
    <property type="entry name" value="SpoU_MeTrfase"/>
</dbReference>
<dbReference type="OrthoDB" id="241340at2759"/>
<dbReference type="InterPro" id="IPR029028">
    <property type="entry name" value="Alpha/beta_knot_MTases"/>
</dbReference>
<dbReference type="PANTHER" id="PTHR12029:SF11">
    <property type="entry name" value="METHYLTRANSFERASE TARBP1-RELATED"/>
    <property type="match status" value="1"/>
</dbReference>
<dbReference type="Pfam" id="PF00588">
    <property type="entry name" value="SpoU_methylase"/>
    <property type="match status" value="1"/>
</dbReference>
<dbReference type="GO" id="GO:0003723">
    <property type="term" value="F:RNA binding"/>
    <property type="evidence" value="ECO:0007669"/>
    <property type="project" value="InterPro"/>
</dbReference>
<dbReference type="GO" id="GO:0030488">
    <property type="term" value="P:tRNA methylation"/>
    <property type="evidence" value="ECO:0007669"/>
    <property type="project" value="InterPro"/>
</dbReference>
<dbReference type="CDD" id="cd18091">
    <property type="entry name" value="SpoU-like_TRM3-like"/>
    <property type="match status" value="1"/>
</dbReference>
<dbReference type="InterPro" id="IPR045330">
    <property type="entry name" value="TRM3/TARBP1"/>
</dbReference>
<feature type="domain" description="tRNA/rRNA methyltransferase SpoU type" evidence="3">
    <location>
        <begin position="1474"/>
        <end position="1613"/>
    </location>
</feature>
<evidence type="ECO:0000256" key="2">
    <source>
        <dbReference type="ARBA" id="ARBA00022679"/>
    </source>
</evidence>
<dbReference type="GO" id="GO:0016423">
    <property type="term" value="F:tRNA (guanine) methyltransferase activity"/>
    <property type="evidence" value="ECO:0007669"/>
    <property type="project" value="InterPro"/>
</dbReference>
<dbReference type="Proteomes" id="UP000315496">
    <property type="component" value="Chromosome 1"/>
</dbReference>
<gene>
    <name evidence="4" type="ORF">GMRT_10945</name>
</gene>
<accession>A0A4Z1SXI4</accession>
<dbReference type="InterPro" id="IPR029026">
    <property type="entry name" value="tRNA_m1G_MTases_N"/>
</dbReference>
<protein>
    <submittedName>
        <fullName evidence="4">tRNA guanosine-2'-O-methyltransferase</fullName>
    </submittedName>
</protein>
<evidence type="ECO:0000313" key="4">
    <source>
        <dbReference type="EMBL" id="TNJ30434.1"/>
    </source>
</evidence>
<evidence type="ECO:0000313" key="5">
    <source>
        <dbReference type="Proteomes" id="UP000315496"/>
    </source>
</evidence>
<keyword evidence="1 4" id="KW-0489">Methyltransferase</keyword>
<dbReference type="Gene3D" id="3.40.1280.10">
    <property type="match status" value="1"/>
</dbReference>